<dbReference type="EMBL" id="WHNX01000002">
    <property type="protein sequence ID" value="MPW24567.1"/>
    <property type="molecule type" value="Genomic_DNA"/>
</dbReference>
<feature type="domain" description="Metallo-beta-lactamase" evidence="5">
    <location>
        <begin position="12"/>
        <end position="186"/>
    </location>
</feature>
<dbReference type="GO" id="GO:0016787">
    <property type="term" value="F:hydrolase activity"/>
    <property type="evidence" value="ECO:0007669"/>
    <property type="project" value="UniProtKB-KW"/>
</dbReference>
<evidence type="ECO:0000256" key="1">
    <source>
        <dbReference type="ARBA" id="ARBA00001947"/>
    </source>
</evidence>
<accession>A0A6A7K5M0</accession>
<evidence type="ECO:0000256" key="4">
    <source>
        <dbReference type="ARBA" id="ARBA00022833"/>
    </source>
</evidence>
<dbReference type="SUPFAM" id="SSF56281">
    <property type="entry name" value="Metallo-hydrolase/oxidoreductase"/>
    <property type="match status" value="1"/>
</dbReference>
<dbReference type="SMART" id="SM00849">
    <property type="entry name" value="Lactamase_B"/>
    <property type="match status" value="1"/>
</dbReference>
<protein>
    <submittedName>
        <fullName evidence="6">MBL fold metallo-hydrolase</fullName>
    </submittedName>
</protein>
<dbReference type="RefSeq" id="WP_152801161.1">
    <property type="nucleotide sequence ID" value="NZ_WHNX01000002.1"/>
</dbReference>
<sequence length="203" mass="22606">MKIECFNNNPMGTNTYVISSDNKNAAIIDPVGNIDNIIRYFDEKNLNLKHIILTHGHADHIGLVTKIKEITEALVYIHKDDEKMLNDKKLNLSTLFNDPMEFSGDIQLTDSQEIMVGDMILEIIHTPGHTPGSICIKVDQNLFTGDTVFKGSIGRTDFPGGDYSNIVESISKISKLNPNLIVFPGHGESSTLQDEIISNPYFN</sequence>
<dbReference type="InterPro" id="IPR036866">
    <property type="entry name" value="RibonucZ/Hydroxyglut_hydro"/>
</dbReference>
<dbReference type="CDD" id="cd06262">
    <property type="entry name" value="metallo-hydrolase-like_MBL-fold"/>
    <property type="match status" value="1"/>
</dbReference>
<dbReference type="InterPro" id="IPR051453">
    <property type="entry name" value="MBL_Glyoxalase_II"/>
</dbReference>
<dbReference type="PANTHER" id="PTHR46233">
    <property type="entry name" value="HYDROXYACYLGLUTATHIONE HYDROLASE GLOC"/>
    <property type="match status" value="1"/>
</dbReference>
<dbReference type="PANTHER" id="PTHR46233:SF3">
    <property type="entry name" value="HYDROXYACYLGLUTATHIONE HYDROLASE GLOC"/>
    <property type="match status" value="1"/>
</dbReference>
<evidence type="ECO:0000256" key="2">
    <source>
        <dbReference type="ARBA" id="ARBA00022723"/>
    </source>
</evidence>
<dbReference type="AlphaFoldDB" id="A0A6A7K5M0"/>
<proteinExistence type="predicted"/>
<organism evidence="6 7">
    <name type="scientific">Alkalibaculum sporogenes</name>
    <dbReference type="NCBI Taxonomy" id="2655001"/>
    <lineage>
        <taxon>Bacteria</taxon>
        <taxon>Bacillati</taxon>
        <taxon>Bacillota</taxon>
        <taxon>Clostridia</taxon>
        <taxon>Eubacteriales</taxon>
        <taxon>Eubacteriaceae</taxon>
        <taxon>Alkalibaculum</taxon>
    </lineage>
</organism>
<keyword evidence="3 6" id="KW-0378">Hydrolase</keyword>
<dbReference type="Proteomes" id="UP000440004">
    <property type="component" value="Unassembled WGS sequence"/>
</dbReference>
<dbReference type="Pfam" id="PF00753">
    <property type="entry name" value="Lactamase_B"/>
    <property type="match status" value="1"/>
</dbReference>
<keyword evidence="2" id="KW-0479">Metal-binding</keyword>
<evidence type="ECO:0000313" key="7">
    <source>
        <dbReference type="Proteomes" id="UP000440004"/>
    </source>
</evidence>
<comment type="caution">
    <text evidence="6">The sequence shown here is derived from an EMBL/GenBank/DDBJ whole genome shotgun (WGS) entry which is preliminary data.</text>
</comment>
<keyword evidence="4" id="KW-0862">Zinc</keyword>
<evidence type="ECO:0000259" key="5">
    <source>
        <dbReference type="SMART" id="SM00849"/>
    </source>
</evidence>
<keyword evidence="7" id="KW-1185">Reference proteome</keyword>
<evidence type="ECO:0000256" key="3">
    <source>
        <dbReference type="ARBA" id="ARBA00022801"/>
    </source>
</evidence>
<reference evidence="6 7" key="1">
    <citation type="submission" date="2019-10" db="EMBL/GenBank/DDBJ databases">
        <title>Alkalibaculum tamaniensis sp.nov., a new alkaliphilic acetogen, isolated on methoxylated aromatics from a mud volcano.</title>
        <authorList>
            <person name="Khomyakova M.A."/>
            <person name="Merkel A.Y."/>
            <person name="Bonch-Osmolovskaya E.A."/>
            <person name="Slobodkin A.I."/>
        </authorList>
    </citation>
    <scope>NUCLEOTIDE SEQUENCE [LARGE SCALE GENOMIC DNA]</scope>
    <source>
        <strain evidence="6 7">M08DMB</strain>
    </source>
</reference>
<name>A0A6A7K5M0_9FIRM</name>
<gene>
    <name evidence="6" type="ORF">GC105_02005</name>
</gene>
<dbReference type="InterPro" id="IPR001279">
    <property type="entry name" value="Metallo-B-lactamas"/>
</dbReference>
<comment type="cofactor">
    <cofactor evidence="1">
        <name>Zn(2+)</name>
        <dbReference type="ChEBI" id="CHEBI:29105"/>
    </cofactor>
</comment>
<dbReference type="GO" id="GO:0046872">
    <property type="term" value="F:metal ion binding"/>
    <property type="evidence" value="ECO:0007669"/>
    <property type="project" value="UniProtKB-KW"/>
</dbReference>
<dbReference type="Gene3D" id="3.60.15.10">
    <property type="entry name" value="Ribonuclease Z/Hydroxyacylglutathione hydrolase-like"/>
    <property type="match status" value="1"/>
</dbReference>
<evidence type="ECO:0000313" key="6">
    <source>
        <dbReference type="EMBL" id="MPW24567.1"/>
    </source>
</evidence>